<feature type="coiled-coil region" evidence="6">
    <location>
        <begin position="75"/>
        <end position="109"/>
    </location>
</feature>
<evidence type="ECO:0000256" key="6">
    <source>
        <dbReference type="SAM" id="Coils"/>
    </source>
</evidence>
<dbReference type="InterPro" id="IPR036879">
    <property type="entry name" value="TF_MADSbox_sf"/>
</dbReference>
<dbReference type="AlphaFoldDB" id="A0A8F2Z0M3"/>
<keyword evidence="4" id="KW-0804">Transcription</keyword>
<feature type="region of interest" description="Disordered" evidence="7">
    <location>
        <begin position="179"/>
        <end position="206"/>
    </location>
</feature>
<feature type="domain" description="K-box" evidence="9">
    <location>
        <begin position="82"/>
        <end position="172"/>
    </location>
</feature>
<dbReference type="PANTHER" id="PTHR48019">
    <property type="entry name" value="SERUM RESPONSE FACTOR HOMOLOG"/>
    <property type="match status" value="1"/>
</dbReference>
<dbReference type="Pfam" id="PF01486">
    <property type="entry name" value="K-box"/>
    <property type="match status" value="1"/>
</dbReference>
<evidence type="ECO:0000256" key="5">
    <source>
        <dbReference type="ARBA" id="ARBA00023242"/>
    </source>
</evidence>
<comment type="subcellular location">
    <subcellularLocation>
        <location evidence="1">Nucleus</location>
    </subcellularLocation>
</comment>
<dbReference type="Gene3D" id="3.40.1810.10">
    <property type="entry name" value="Transcription factor, MADS-box"/>
    <property type="match status" value="1"/>
</dbReference>
<dbReference type="GO" id="GO:0005634">
    <property type="term" value="C:nucleus"/>
    <property type="evidence" value="ECO:0007669"/>
    <property type="project" value="UniProtKB-SubCell"/>
</dbReference>
<keyword evidence="3" id="KW-0238">DNA-binding</keyword>
<reference evidence="10" key="1">
    <citation type="submission" date="2020-02" db="EMBL/GenBank/DDBJ databases">
        <title>Genome-wide identification and analysis of the MADS-box gene family in Cunninghamia lanceolate (Lamb.) Hook.</title>
        <authorList>
            <person name="Xie Y."/>
        </authorList>
    </citation>
    <scope>NUCLEOTIDE SEQUENCE</scope>
</reference>
<dbReference type="SMART" id="SM00432">
    <property type="entry name" value="MADS"/>
    <property type="match status" value="1"/>
</dbReference>
<organism evidence="10">
    <name type="scientific">Cunninghamia lanceolata</name>
    <name type="common">China fir</name>
    <name type="synonym">Pinus lanceolata</name>
    <dbReference type="NCBI Taxonomy" id="28977"/>
    <lineage>
        <taxon>Eukaryota</taxon>
        <taxon>Viridiplantae</taxon>
        <taxon>Streptophyta</taxon>
        <taxon>Embryophyta</taxon>
        <taxon>Tracheophyta</taxon>
        <taxon>Spermatophyta</taxon>
        <taxon>Pinopsida</taxon>
        <taxon>Pinidae</taxon>
        <taxon>Conifers II</taxon>
        <taxon>Cupressales</taxon>
        <taxon>Cupressaceae</taxon>
        <taxon>Cunninghamia</taxon>
    </lineage>
</organism>
<dbReference type="GO" id="GO:0045944">
    <property type="term" value="P:positive regulation of transcription by RNA polymerase II"/>
    <property type="evidence" value="ECO:0007669"/>
    <property type="project" value="InterPro"/>
</dbReference>
<evidence type="ECO:0000256" key="2">
    <source>
        <dbReference type="ARBA" id="ARBA00023015"/>
    </source>
</evidence>
<dbReference type="PROSITE" id="PS51297">
    <property type="entry name" value="K_BOX"/>
    <property type="match status" value="1"/>
</dbReference>
<dbReference type="PRINTS" id="PR00404">
    <property type="entry name" value="MADSDOMAIN"/>
</dbReference>
<dbReference type="PROSITE" id="PS00350">
    <property type="entry name" value="MADS_BOX_1"/>
    <property type="match status" value="1"/>
</dbReference>
<dbReference type="FunFam" id="3.40.1810.10:FF:000003">
    <property type="entry name" value="MADS-box transcription factor MADS-MC"/>
    <property type="match status" value="1"/>
</dbReference>
<dbReference type="InterPro" id="IPR002100">
    <property type="entry name" value="TF_MADSbox"/>
</dbReference>
<dbReference type="GO" id="GO:0046983">
    <property type="term" value="F:protein dimerization activity"/>
    <property type="evidence" value="ECO:0007669"/>
    <property type="project" value="InterPro"/>
</dbReference>
<keyword evidence="2" id="KW-0805">Transcription regulation</keyword>
<keyword evidence="6" id="KW-0175">Coiled coil</keyword>
<dbReference type="PROSITE" id="PS50066">
    <property type="entry name" value="MADS_BOX_2"/>
    <property type="match status" value="1"/>
</dbReference>
<dbReference type="InterPro" id="IPR002487">
    <property type="entry name" value="TF_Kbox"/>
</dbReference>
<evidence type="ECO:0000259" key="9">
    <source>
        <dbReference type="PROSITE" id="PS51297"/>
    </source>
</evidence>
<keyword evidence="5" id="KW-0539">Nucleus</keyword>
<feature type="compositionally biased region" description="Polar residues" evidence="7">
    <location>
        <begin position="195"/>
        <end position="206"/>
    </location>
</feature>
<dbReference type="CDD" id="cd00265">
    <property type="entry name" value="MADS_MEF2_like"/>
    <property type="match status" value="1"/>
</dbReference>
<evidence type="ECO:0000256" key="1">
    <source>
        <dbReference type="ARBA" id="ARBA00004123"/>
    </source>
</evidence>
<dbReference type="Pfam" id="PF00319">
    <property type="entry name" value="SRF-TF"/>
    <property type="match status" value="1"/>
</dbReference>
<dbReference type="EMBL" id="MT103497">
    <property type="protein sequence ID" value="QWX93769.1"/>
    <property type="molecule type" value="mRNA"/>
</dbReference>
<evidence type="ECO:0000256" key="3">
    <source>
        <dbReference type="ARBA" id="ARBA00023125"/>
    </source>
</evidence>
<protein>
    <submittedName>
        <fullName evidence="10">MADS-box protein 30</fullName>
    </submittedName>
</protein>
<dbReference type="InterPro" id="IPR033896">
    <property type="entry name" value="MEF2-like_N"/>
</dbReference>
<dbReference type="GO" id="GO:0000977">
    <property type="term" value="F:RNA polymerase II transcription regulatory region sequence-specific DNA binding"/>
    <property type="evidence" value="ECO:0007669"/>
    <property type="project" value="InterPro"/>
</dbReference>
<evidence type="ECO:0000259" key="8">
    <source>
        <dbReference type="PROSITE" id="PS50066"/>
    </source>
</evidence>
<evidence type="ECO:0000313" key="10">
    <source>
        <dbReference type="EMBL" id="QWX93769.1"/>
    </source>
</evidence>
<evidence type="ECO:0000256" key="7">
    <source>
        <dbReference type="SAM" id="MobiDB-lite"/>
    </source>
</evidence>
<feature type="domain" description="MADS-box" evidence="8">
    <location>
        <begin position="1"/>
        <end position="61"/>
    </location>
</feature>
<dbReference type="InterPro" id="IPR050142">
    <property type="entry name" value="MADS-box/MEF2_TF"/>
</dbReference>
<accession>A0A8F2Z0M3</accession>
<proteinExistence type="evidence at transcript level"/>
<name>A0A8F2Z0M3_CUNLA</name>
<sequence>MGRGKIEIKKIENTTNRQVTFSKRRAGLFKKAKEISILCAADVAVIVFNSTGRLFDFASSSMKRILERYRNASGGQAWNNEYEQMLSQFRNLKKENEELQKEMSYVTGEDVETLAPNQLEYLEGNLVVAAKKVRDRKTEVLKYERRKTESKVTGLQQKCAILREWLTNPENHEEYGITVCNSEGPTPPPPAFRVQPSQPNLQSSGY</sequence>
<dbReference type="GO" id="GO:0003700">
    <property type="term" value="F:DNA-binding transcription factor activity"/>
    <property type="evidence" value="ECO:0007669"/>
    <property type="project" value="InterPro"/>
</dbReference>
<evidence type="ECO:0000256" key="4">
    <source>
        <dbReference type="ARBA" id="ARBA00023163"/>
    </source>
</evidence>
<dbReference type="SUPFAM" id="SSF55455">
    <property type="entry name" value="SRF-like"/>
    <property type="match status" value="1"/>
</dbReference>
<gene>
    <name evidence="10" type="primary">MADS30</name>
</gene>